<organism evidence="1 2">
    <name type="scientific">Dendrobium thyrsiflorum</name>
    <name type="common">Pinecone-like raceme dendrobium</name>
    <name type="synonym">Orchid</name>
    <dbReference type="NCBI Taxonomy" id="117978"/>
    <lineage>
        <taxon>Eukaryota</taxon>
        <taxon>Viridiplantae</taxon>
        <taxon>Streptophyta</taxon>
        <taxon>Embryophyta</taxon>
        <taxon>Tracheophyta</taxon>
        <taxon>Spermatophyta</taxon>
        <taxon>Magnoliopsida</taxon>
        <taxon>Liliopsida</taxon>
        <taxon>Asparagales</taxon>
        <taxon>Orchidaceae</taxon>
        <taxon>Epidendroideae</taxon>
        <taxon>Malaxideae</taxon>
        <taxon>Dendrobiinae</taxon>
        <taxon>Dendrobium</taxon>
    </lineage>
</organism>
<sequence>MGTVAVGLLHRIWAVGYRDLAAGVLVMRQLVLSSLDCRRRVVELLLISCHLVSDPAVSSCFVFCFLDKVQATDLLLARDCCSLPVGSTSGLSPLEDYFRAP</sequence>
<dbReference type="AlphaFoldDB" id="A0ABD0ULR0"/>
<keyword evidence="2" id="KW-1185">Reference proteome</keyword>
<evidence type="ECO:0000313" key="2">
    <source>
        <dbReference type="Proteomes" id="UP001552299"/>
    </source>
</evidence>
<evidence type="ECO:0008006" key="3">
    <source>
        <dbReference type="Google" id="ProtNLM"/>
    </source>
</evidence>
<protein>
    <recommendedName>
        <fullName evidence="3">Secreted protein</fullName>
    </recommendedName>
</protein>
<accession>A0ABD0ULR0</accession>
<comment type="caution">
    <text evidence="1">The sequence shown here is derived from an EMBL/GenBank/DDBJ whole genome shotgun (WGS) entry which is preliminary data.</text>
</comment>
<reference evidence="1 2" key="1">
    <citation type="journal article" date="2024" name="Plant Biotechnol. J.">
        <title>Dendrobium thyrsiflorum genome and its molecular insights into genes involved in important horticultural traits.</title>
        <authorList>
            <person name="Chen B."/>
            <person name="Wang J.Y."/>
            <person name="Zheng P.J."/>
            <person name="Li K.L."/>
            <person name="Liang Y.M."/>
            <person name="Chen X.F."/>
            <person name="Zhang C."/>
            <person name="Zhao X."/>
            <person name="He X."/>
            <person name="Zhang G.Q."/>
            <person name="Liu Z.J."/>
            <person name="Xu Q."/>
        </authorList>
    </citation>
    <scope>NUCLEOTIDE SEQUENCE [LARGE SCALE GENOMIC DNA]</scope>
    <source>
        <strain evidence="1">GZMU011</strain>
    </source>
</reference>
<proteinExistence type="predicted"/>
<dbReference type="Proteomes" id="UP001552299">
    <property type="component" value="Unassembled WGS sequence"/>
</dbReference>
<dbReference type="EMBL" id="JANQDX010000015">
    <property type="protein sequence ID" value="KAL0911316.1"/>
    <property type="molecule type" value="Genomic_DNA"/>
</dbReference>
<name>A0ABD0ULR0_DENTH</name>
<gene>
    <name evidence="1" type="ORF">M5K25_019449</name>
</gene>
<evidence type="ECO:0000313" key="1">
    <source>
        <dbReference type="EMBL" id="KAL0911316.1"/>
    </source>
</evidence>